<evidence type="ECO:0000313" key="1">
    <source>
        <dbReference type="EMBL" id="GBN88858.1"/>
    </source>
</evidence>
<keyword evidence="2" id="KW-1185">Reference proteome</keyword>
<proteinExistence type="predicted"/>
<evidence type="ECO:0000313" key="2">
    <source>
        <dbReference type="Proteomes" id="UP000499080"/>
    </source>
</evidence>
<dbReference type="EMBL" id="BGPR01022498">
    <property type="protein sequence ID" value="GBN88858.1"/>
    <property type="molecule type" value="Genomic_DNA"/>
</dbReference>
<dbReference type="Proteomes" id="UP000499080">
    <property type="component" value="Unassembled WGS sequence"/>
</dbReference>
<comment type="caution">
    <text evidence="1">The sequence shown here is derived from an EMBL/GenBank/DDBJ whole genome shotgun (WGS) entry which is preliminary data.</text>
</comment>
<name>A0A4Y2SKP1_ARAVE</name>
<dbReference type="AlphaFoldDB" id="A0A4Y2SKP1"/>
<accession>A0A4Y2SKP1</accession>
<organism evidence="1 2">
    <name type="scientific">Araneus ventricosus</name>
    <name type="common">Orbweaver spider</name>
    <name type="synonym">Epeira ventricosa</name>
    <dbReference type="NCBI Taxonomy" id="182803"/>
    <lineage>
        <taxon>Eukaryota</taxon>
        <taxon>Metazoa</taxon>
        <taxon>Ecdysozoa</taxon>
        <taxon>Arthropoda</taxon>
        <taxon>Chelicerata</taxon>
        <taxon>Arachnida</taxon>
        <taxon>Araneae</taxon>
        <taxon>Araneomorphae</taxon>
        <taxon>Entelegynae</taxon>
        <taxon>Araneoidea</taxon>
        <taxon>Araneidae</taxon>
        <taxon>Araneus</taxon>
    </lineage>
</organism>
<gene>
    <name evidence="1" type="ORF">AVEN_207113_1</name>
</gene>
<protein>
    <submittedName>
        <fullName evidence="1">Uncharacterized protein</fullName>
    </submittedName>
</protein>
<sequence length="88" mass="9979">MEWSMKTRINLSGLIYEAQCISWWSHGYEFPPNSGHYAGCVCEEQSEDKAKTQNGGIRLLVLLQGINKKQRSKTGIFFLPKSLTSVKI</sequence>
<reference evidence="1 2" key="1">
    <citation type="journal article" date="2019" name="Sci. Rep.">
        <title>Orb-weaving spider Araneus ventricosus genome elucidates the spidroin gene catalogue.</title>
        <authorList>
            <person name="Kono N."/>
            <person name="Nakamura H."/>
            <person name="Ohtoshi R."/>
            <person name="Moran D.A.P."/>
            <person name="Shinohara A."/>
            <person name="Yoshida Y."/>
            <person name="Fujiwara M."/>
            <person name="Mori M."/>
            <person name="Tomita M."/>
            <person name="Arakawa K."/>
        </authorList>
    </citation>
    <scope>NUCLEOTIDE SEQUENCE [LARGE SCALE GENOMIC DNA]</scope>
</reference>